<name>A0A699SB40_TANCI</name>
<reference evidence="2" key="1">
    <citation type="journal article" date="2019" name="Sci. Rep.">
        <title>Draft genome of Tanacetum cinerariifolium, the natural source of mosquito coil.</title>
        <authorList>
            <person name="Yamashiro T."/>
            <person name="Shiraishi A."/>
            <person name="Satake H."/>
            <person name="Nakayama K."/>
        </authorList>
    </citation>
    <scope>NUCLEOTIDE SEQUENCE</scope>
</reference>
<proteinExistence type="predicted"/>
<evidence type="ECO:0000256" key="1">
    <source>
        <dbReference type="SAM" id="MobiDB-lite"/>
    </source>
</evidence>
<feature type="non-terminal residue" evidence="2">
    <location>
        <position position="1"/>
    </location>
</feature>
<organism evidence="2">
    <name type="scientific">Tanacetum cinerariifolium</name>
    <name type="common">Dalmatian daisy</name>
    <name type="synonym">Chrysanthemum cinerariifolium</name>
    <dbReference type="NCBI Taxonomy" id="118510"/>
    <lineage>
        <taxon>Eukaryota</taxon>
        <taxon>Viridiplantae</taxon>
        <taxon>Streptophyta</taxon>
        <taxon>Embryophyta</taxon>
        <taxon>Tracheophyta</taxon>
        <taxon>Spermatophyta</taxon>
        <taxon>Magnoliopsida</taxon>
        <taxon>eudicotyledons</taxon>
        <taxon>Gunneridae</taxon>
        <taxon>Pentapetalae</taxon>
        <taxon>asterids</taxon>
        <taxon>campanulids</taxon>
        <taxon>Asterales</taxon>
        <taxon>Asteraceae</taxon>
        <taxon>Asteroideae</taxon>
        <taxon>Anthemideae</taxon>
        <taxon>Anthemidinae</taxon>
        <taxon>Tanacetum</taxon>
    </lineage>
</organism>
<feature type="compositionally biased region" description="Basic and acidic residues" evidence="1">
    <location>
        <begin position="25"/>
        <end position="44"/>
    </location>
</feature>
<dbReference type="AlphaFoldDB" id="A0A699SB40"/>
<comment type="caution">
    <text evidence="2">The sequence shown here is derived from an EMBL/GenBank/DDBJ whole genome shotgun (WGS) entry which is preliminary data.</text>
</comment>
<feature type="region of interest" description="Disordered" evidence="1">
    <location>
        <begin position="1"/>
        <end position="66"/>
    </location>
</feature>
<evidence type="ECO:0000313" key="2">
    <source>
        <dbReference type="EMBL" id="GFC94796.1"/>
    </source>
</evidence>
<accession>A0A699SB40</accession>
<feature type="compositionally biased region" description="Polar residues" evidence="1">
    <location>
        <begin position="1"/>
        <end position="23"/>
    </location>
</feature>
<gene>
    <name evidence="2" type="ORF">Tci_866766</name>
</gene>
<sequence>SNPQDKQPLTNIQSTSAPSTPTNVHAKENIDDQAEEGEHLHDDEFTNPSVHRHKKKLSLPHTTLVI</sequence>
<dbReference type="EMBL" id="BKCJ011150822">
    <property type="protein sequence ID" value="GFC94796.1"/>
    <property type="molecule type" value="Genomic_DNA"/>
</dbReference>
<protein>
    <submittedName>
        <fullName evidence="2">Uncharacterized protein</fullName>
    </submittedName>
</protein>